<gene>
    <name evidence="1" type="ORF">ACFFLI_03735</name>
</gene>
<reference evidence="1 2" key="1">
    <citation type="submission" date="2024-09" db="EMBL/GenBank/DDBJ databases">
        <authorList>
            <person name="Sun Q."/>
            <person name="Mori K."/>
        </authorList>
    </citation>
    <scope>NUCLEOTIDE SEQUENCE [LARGE SCALE GENOMIC DNA]</scope>
    <source>
        <strain evidence="1 2">TBRC 4576</strain>
    </source>
</reference>
<dbReference type="RefSeq" id="WP_170177426.1">
    <property type="nucleotide sequence ID" value="NZ_BJEA01000013.1"/>
</dbReference>
<keyword evidence="2" id="KW-1185">Reference proteome</keyword>
<protein>
    <submittedName>
        <fullName evidence="1">Uncharacterized protein</fullName>
    </submittedName>
</protein>
<sequence>MQISPVVLVSKDIVFVPIGVLYRQQRVSPVGGNTAGIDLRLVLTHVLVIVV</sequence>
<evidence type="ECO:0000313" key="2">
    <source>
        <dbReference type="Proteomes" id="UP001589691"/>
    </source>
</evidence>
<comment type="caution">
    <text evidence="1">The sequence shown here is derived from an EMBL/GenBank/DDBJ whole genome shotgun (WGS) entry which is preliminary data.</text>
</comment>
<evidence type="ECO:0000313" key="1">
    <source>
        <dbReference type="EMBL" id="MFB9768985.1"/>
    </source>
</evidence>
<organism evidence="1 2">
    <name type="scientific">Lactiplantibacillus modestisalitolerans</name>
    <dbReference type="NCBI Taxonomy" id="1457219"/>
    <lineage>
        <taxon>Bacteria</taxon>
        <taxon>Bacillati</taxon>
        <taxon>Bacillota</taxon>
        <taxon>Bacilli</taxon>
        <taxon>Lactobacillales</taxon>
        <taxon>Lactobacillaceae</taxon>
        <taxon>Lactiplantibacillus</taxon>
    </lineage>
</organism>
<name>A0ABV5WT27_9LACO</name>
<dbReference type="Proteomes" id="UP001589691">
    <property type="component" value="Unassembled WGS sequence"/>
</dbReference>
<dbReference type="EMBL" id="JBHLZY010000008">
    <property type="protein sequence ID" value="MFB9768985.1"/>
    <property type="molecule type" value="Genomic_DNA"/>
</dbReference>
<proteinExistence type="predicted"/>
<accession>A0ABV5WT27</accession>